<name>A0A238FTN2_9BASI</name>
<dbReference type="GO" id="GO:0019781">
    <property type="term" value="F:NEDD8 activating enzyme activity"/>
    <property type="evidence" value="ECO:0007669"/>
    <property type="project" value="UniProtKB-UniRule"/>
</dbReference>
<dbReference type="Pfam" id="PF00899">
    <property type="entry name" value="ThiF"/>
    <property type="match status" value="1"/>
</dbReference>
<dbReference type="Proteomes" id="UP000198372">
    <property type="component" value="Unassembled WGS sequence"/>
</dbReference>
<gene>
    <name evidence="7" type="ORF">BQ2448_8085</name>
</gene>
<proteinExistence type="inferred from homology"/>
<dbReference type="GO" id="GO:0045116">
    <property type="term" value="P:protein neddylation"/>
    <property type="evidence" value="ECO:0007669"/>
    <property type="project" value="UniProtKB-UniRule"/>
</dbReference>
<dbReference type="AlphaFoldDB" id="A0A238FTN2"/>
<dbReference type="UniPathway" id="UPA00885"/>
<dbReference type="PANTHER" id="PTHR10953">
    <property type="entry name" value="UBIQUITIN-ACTIVATING ENZYME E1"/>
    <property type="match status" value="1"/>
</dbReference>
<organism evidence="7 8">
    <name type="scientific">Microbotryum intermedium</name>
    <dbReference type="NCBI Taxonomy" id="269621"/>
    <lineage>
        <taxon>Eukaryota</taxon>
        <taxon>Fungi</taxon>
        <taxon>Dikarya</taxon>
        <taxon>Basidiomycota</taxon>
        <taxon>Pucciniomycotina</taxon>
        <taxon>Microbotryomycetes</taxon>
        <taxon>Microbotryales</taxon>
        <taxon>Microbotryaceae</taxon>
        <taxon>Microbotryum</taxon>
    </lineage>
</organism>
<comment type="function">
    <text evidence="5">Regulatory subunit of the dimeric UBA3-ULA1 E1 enzyme.</text>
</comment>
<evidence type="ECO:0000256" key="1">
    <source>
        <dbReference type="ARBA" id="ARBA00005032"/>
    </source>
</evidence>
<evidence type="ECO:0000259" key="6">
    <source>
        <dbReference type="Pfam" id="PF00899"/>
    </source>
</evidence>
<evidence type="ECO:0000256" key="2">
    <source>
        <dbReference type="ARBA" id="ARBA00006868"/>
    </source>
</evidence>
<dbReference type="PANTHER" id="PTHR10953:SF29">
    <property type="entry name" value="NEDD8-ACTIVATING ENZYME E1 REGULATORY SUBUNIT"/>
    <property type="match status" value="1"/>
</dbReference>
<dbReference type="Gene3D" id="3.40.50.720">
    <property type="entry name" value="NAD(P)-binding Rossmann-like Domain"/>
    <property type="match status" value="2"/>
</dbReference>
<dbReference type="SUPFAM" id="SSF69572">
    <property type="entry name" value="Activating enzymes of the ubiquitin-like proteins"/>
    <property type="match status" value="1"/>
</dbReference>
<dbReference type="FunFam" id="3.40.50.720:FF:000475">
    <property type="entry name" value="NEDD8-activating enzyme E1 regulatory subunit"/>
    <property type="match status" value="1"/>
</dbReference>
<dbReference type="GO" id="GO:0005737">
    <property type="term" value="C:cytoplasm"/>
    <property type="evidence" value="ECO:0007669"/>
    <property type="project" value="TreeGrafter"/>
</dbReference>
<dbReference type="STRING" id="269621.A0A238FTN2"/>
<evidence type="ECO:0000313" key="8">
    <source>
        <dbReference type="Proteomes" id="UP000198372"/>
    </source>
</evidence>
<dbReference type="EMBL" id="FMSP01000021">
    <property type="protein sequence ID" value="SCV74446.1"/>
    <property type="molecule type" value="Genomic_DNA"/>
</dbReference>
<dbReference type="OrthoDB" id="1708823at2759"/>
<feature type="domain" description="THIF-type NAD/FAD binding fold" evidence="6">
    <location>
        <begin position="48"/>
        <end position="591"/>
    </location>
</feature>
<dbReference type="InterPro" id="IPR030667">
    <property type="entry name" value="APP-BP1"/>
</dbReference>
<dbReference type="InterPro" id="IPR000594">
    <property type="entry name" value="ThiF_NAD_FAD-bd"/>
</dbReference>
<sequence length="613" mass="67352">MASQDVLPPPVQDSVDISEAPLVPSTSTSITVSTSTSSARPDAHTQRYDRQLRLWAKSGQSALENADILVINASATAAQALKNLVLPGLGKFTILDPAKVQGFDIGNNFFLDPTSLGKARAEQVTQFLLEMNSDVKGEAIVQVRLFACDLSTVLSTAPETLTKYSLFIAVDVNPHDLLQLADLAWKNHIPLIKVRSCGFYGSLRTQINELPSESLLVETHPESLIDLRVHHPFPELIEYANTFRYDRMDSAEFGHVPAVVILVKALKEWRENHDGRGPSTTGERKQFADSVLANKRQHDDENFDEAVTLFRRAGTKTGIPSEVQALFDDPSCNDVSASVRFAADPYPYISLTLTVHRSQSSNFWLLLHAVRLFTQHSSNPSRLLPLSGSLPDMKAHSSGYVGLQNVYRTKAKQDLELVTSLLSQLLRSLGIEAFRVDAQEIETFVKHSAYLKVVRGRSLRMEKEHSLLRQDHKLKEVIEASKWDDVPTRAIEIYLALRGSEMFYECKGREPGTGTGTGEGDEEGTADRDQLFGIVKEVVEGLGGGLDEDAMDEIEKTCWELCRAGGSDLPQIAALLGGMVAQEAIKIVTKQYVPLNGTCVLNGIASATGVIKA</sequence>
<accession>A0A238FTN2</accession>
<comment type="similarity">
    <text evidence="2 5">Belongs to the ubiquitin-activating E1 family. ULA1 subfamily.</text>
</comment>
<evidence type="ECO:0000256" key="4">
    <source>
        <dbReference type="ARBA" id="ARBA00022786"/>
    </source>
</evidence>
<dbReference type="InterPro" id="IPR045886">
    <property type="entry name" value="ThiF/MoeB/HesA"/>
</dbReference>
<reference evidence="8" key="1">
    <citation type="submission" date="2016-09" db="EMBL/GenBank/DDBJ databases">
        <authorList>
            <person name="Jeantristanb JTB J.-T."/>
            <person name="Ricardo R."/>
        </authorList>
    </citation>
    <scope>NUCLEOTIDE SEQUENCE [LARGE SCALE GENOMIC DNA]</scope>
</reference>
<evidence type="ECO:0000256" key="5">
    <source>
        <dbReference type="PIRNR" id="PIRNR039099"/>
    </source>
</evidence>
<dbReference type="InterPro" id="IPR035985">
    <property type="entry name" value="Ubiquitin-activating_enz"/>
</dbReference>
<evidence type="ECO:0000313" key="7">
    <source>
        <dbReference type="EMBL" id="SCV74446.1"/>
    </source>
</evidence>
<dbReference type="PIRSF" id="PIRSF039099">
    <property type="entry name" value="APP-BP1"/>
    <property type="match status" value="1"/>
</dbReference>
<keyword evidence="8" id="KW-1185">Reference proteome</keyword>
<comment type="pathway">
    <text evidence="1 5">Protein modification; protein neddylation.</text>
</comment>
<protein>
    <recommendedName>
        <fullName evidence="3 5">NEDD8-activating enzyme E1 regulatory subunit</fullName>
    </recommendedName>
</protein>
<evidence type="ECO:0000256" key="3">
    <source>
        <dbReference type="ARBA" id="ARBA00015407"/>
    </source>
</evidence>
<keyword evidence="4 5" id="KW-0833">Ubl conjugation pathway</keyword>